<evidence type="ECO:0000313" key="4">
    <source>
        <dbReference type="Proteomes" id="UP000770785"/>
    </source>
</evidence>
<dbReference type="Pfam" id="PF02018">
    <property type="entry name" value="CBM_4_9"/>
    <property type="match status" value="1"/>
</dbReference>
<organism evidence="3 4">
    <name type="scientific">Neolewinella antarctica</name>
    <dbReference type="NCBI Taxonomy" id="442734"/>
    <lineage>
        <taxon>Bacteria</taxon>
        <taxon>Pseudomonadati</taxon>
        <taxon>Bacteroidota</taxon>
        <taxon>Saprospiria</taxon>
        <taxon>Saprospirales</taxon>
        <taxon>Lewinellaceae</taxon>
        <taxon>Neolewinella</taxon>
    </lineage>
</organism>
<name>A0ABX0XAJ5_9BACT</name>
<dbReference type="Gene3D" id="2.60.40.10">
    <property type="entry name" value="Immunoglobulins"/>
    <property type="match status" value="1"/>
</dbReference>
<dbReference type="CDD" id="cd00146">
    <property type="entry name" value="PKD"/>
    <property type="match status" value="1"/>
</dbReference>
<comment type="caution">
    <text evidence="3">The sequence shown here is derived from an EMBL/GenBank/DDBJ whole genome shotgun (WGS) entry which is preliminary data.</text>
</comment>
<gene>
    <name evidence="3" type="ORF">GGR27_001746</name>
</gene>
<keyword evidence="4" id="KW-1185">Reference proteome</keyword>
<dbReference type="InterPro" id="IPR035986">
    <property type="entry name" value="PKD_dom_sf"/>
</dbReference>
<sequence length="513" mass="55750">MKFSHLFIFLFAFTFVSCDDDDDLIPNISDVAAPSELSLDFSVAPDNSGRVTLRPNGRGVTLFRVDFGDAAVDTLAEVSPGSVVDYVYTEGSYTVTVEAMGINGLTTSVTEEIMVSFAAPENLDVTIDRVPGNAFGIAVSATADLEANFSVTFGDEEDEEPIFFTEDTSIVHVYDEVGNYEVRVVAFSGGTATTETTTTVSITNPVLLPVTFEEVEPEFVSFGGGFASVIDNPDVSDGNSSARVAQLNRSAGSEVFAASFIELGEPIDFSTLTKIRIKSWSPTAGTPVTMKLENAANGDIFIELEQTSTVASQWEEITFDFVDQDLTREYSKIVLFYNLGTSGNDENYYYDDIEQTSGLAAITLPLDFEQSVDYVFTSFGGAGASVIDNPDVSDGNGSAKVMEFRKGVGSETFGGSFIDLDQAVNFTNGQTVKLKVWSPKIGAEIRIKMENTDNADENIEIFTTTTTSNQWEEVTLDFSGAESLNNLRRIVFFGDFGFSGTDEAYYFDDLRVE</sequence>
<dbReference type="InterPro" id="IPR022409">
    <property type="entry name" value="PKD/Chitinase_dom"/>
</dbReference>
<dbReference type="RefSeq" id="WP_168037002.1">
    <property type="nucleotide sequence ID" value="NZ_JAATJH010000002.1"/>
</dbReference>
<proteinExistence type="predicted"/>
<reference evidence="3 4" key="1">
    <citation type="submission" date="2020-03" db="EMBL/GenBank/DDBJ databases">
        <title>Genomic Encyclopedia of Type Strains, Phase IV (KMG-IV): sequencing the most valuable type-strain genomes for metagenomic binning, comparative biology and taxonomic classification.</title>
        <authorList>
            <person name="Goeker M."/>
        </authorList>
    </citation>
    <scope>NUCLEOTIDE SEQUENCE [LARGE SCALE GENOMIC DNA]</scope>
    <source>
        <strain evidence="3 4">DSM 105096</strain>
    </source>
</reference>
<dbReference type="InterPro" id="IPR013783">
    <property type="entry name" value="Ig-like_fold"/>
</dbReference>
<feature type="domain" description="PKD/Chitinase" evidence="2">
    <location>
        <begin position="122"/>
        <end position="203"/>
    </location>
</feature>
<evidence type="ECO:0000313" key="3">
    <source>
        <dbReference type="EMBL" id="NJC26247.1"/>
    </source>
</evidence>
<dbReference type="Proteomes" id="UP000770785">
    <property type="component" value="Unassembled WGS sequence"/>
</dbReference>
<evidence type="ECO:0000256" key="1">
    <source>
        <dbReference type="ARBA" id="ARBA00022801"/>
    </source>
</evidence>
<keyword evidence="1" id="KW-0378">Hydrolase</keyword>
<evidence type="ECO:0000259" key="2">
    <source>
        <dbReference type="SMART" id="SM00089"/>
    </source>
</evidence>
<dbReference type="InterPro" id="IPR003305">
    <property type="entry name" value="CenC_carb-bd"/>
</dbReference>
<accession>A0ABX0XAJ5</accession>
<protein>
    <recommendedName>
        <fullName evidence="2">PKD/Chitinase domain-containing protein</fullName>
    </recommendedName>
</protein>
<dbReference type="SMART" id="SM00089">
    <property type="entry name" value="PKD"/>
    <property type="match status" value="2"/>
</dbReference>
<dbReference type="PROSITE" id="PS51257">
    <property type="entry name" value="PROKAR_LIPOPROTEIN"/>
    <property type="match status" value="1"/>
</dbReference>
<dbReference type="EMBL" id="JAATJH010000002">
    <property type="protein sequence ID" value="NJC26247.1"/>
    <property type="molecule type" value="Genomic_DNA"/>
</dbReference>
<dbReference type="Gene3D" id="2.60.120.260">
    <property type="entry name" value="Galactose-binding domain-like"/>
    <property type="match status" value="2"/>
</dbReference>
<dbReference type="SUPFAM" id="SSF49299">
    <property type="entry name" value="PKD domain"/>
    <property type="match status" value="1"/>
</dbReference>
<feature type="domain" description="PKD/Chitinase" evidence="2">
    <location>
        <begin position="38"/>
        <end position="118"/>
    </location>
</feature>